<accession>U4R265</accession>
<name>U4R265_9FIRM</name>
<dbReference type="SUPFAM" id="SSF52172">
    <property type="entry name" value="CheY-like"/>
    <property type="match status" value="1"/>
</dbReference>
<dbReference type="InterPro" id="IPR001789">
    <property type="entry name" value="Sig_transdc_resp-reg_receiver"/>
</dbReference>
<dbReference type="AlphaFoldDB" id="U4R265"/>
<dbReference type="PANTHER" id="PTHR37299:SF1">
    <property type="entry name" value="STAGE 0 SPORULATION PROTEIN A HOMOLOG"/>
    <property type="match status" value="1"/>
</dbReference>
<dbReference type="PROSITE" id="PS50930">
    <property type="entry name" value="HTH_LYTTR"/>
    <property type="match status" value="1"/>
</dbReference>
<evidence type="ECO:0000259" key="4">
    <source>
        <dbReference type="PROSITE" id="PS50110"/>
    </source>
</evidence>
<sequence>MKIAICDDLRFDRTLLCEYILQYAKNNFINIDVVEFDSGEEMLSSFSEENYKIVFLDIYMKGIDGVKVAERIRETDEDCKIIFTTSSLDHKGEGFEVAATHYLIKPITYKRVEQALNRCKKVLAFDAQYIELPFGKESVKINLRDILYIEAVRNGVVITTELEEYKIHMPMAKICDVITDKRFLRSHRGFIVNMQHIIATKENEFVLKNSSTVPIRQSGRKEIKCAYMHYVIENHKEIQSSDAII</sequence>
<evidence type="ECO:0000313" key="6">
    <source>
        <dbReference type="EMBL" id="EPR12172.1"/>
    </source>
</evidence>
<dbReference type="PANTHER" id="PTHR37299">
    <property type="entry name" value="TRANSCRIPTIONAL REGULATOR-RELATED"/>
    <property type="match status" value="1"/>
</dbReference>
<evidence type="ECO:0000256" key="2">
    <source>
        <dbReference type="ARBA" id="ARBA00024867"/>
    </source>
</evidence>
<dbReference type="Proteomes" id="UP000016860">
    <property type="component" value="Unassembled WGS sequence"/>
</dbReference>
<evidence type="ECO:0000259" key="5">
    <source>
        <dbReference type="PROSITE" id="PS50930"/>
    </source>
</evidence>
<dbReference type="RefSeq" id="WP_020815411.1">
    <property type="nucleotide sequence ID" value="NZ_ATAY01000030.1"/>
</dbReference>
<dbReference type="SMART" id="SM00448">
    <property type="entry name" value="REC"/>
    <property type="match status" value="1"/>
</dbReference>
<feature type="domain" description="Response regulatory" evidence="4">
    <location>
        <begin position="2"/>
        <end position="120"/>
    </location>
</feature>
<dbReference type="EMBL" id="ATAY01000030">
    <property type="protein sequence ID" value="EPR12172.1"/>
    <property type="molecule type" value="Genomic_DNA"/>
</dbReference>
<proteinExistence type="predicted"/>
<protein>
    <recommendedName>
        <fullName evidence="1">Stage 0 sporulation protein A homolog</fullName>
    </recommendedName>
</protein>
<comment type="caution">
    <text evidence="6">The sequence shown here is derived from an EMBL/GenBank/DDBJ whole genome shotgun (WGS) entry which is preliminary data.</text>
</comment>
<dbReference type="OrthoDB" id="9802383at2"/>
<dbReference type="InterPro" id="IPR011006">
    <property type="entry name" value="CheY-like_superfamily"/>
</dbReference>
<dbReference type="PATRIC" id="fig|1330534.3.peg.1864"/>
<dbReference type="Gene3D" id="3.40.50.2300">
    <property type="match status" value="1"/>
</dbReference>
<dbReference type="GO" id="GO:0000156">
    <property type="term" value="F:phosphorelay response regulator activity"/>
    <property type="evidence" value="ECO:0007669"/>
    <property type="project" value="InterPro"/>
</dbReference>
<gene>
    <name evidence="6" type="ORF">L323_09360</name>
</gene>
<dbReference type="SMART" id="SM00850">
    <property type="entry name" value="LytTR"/>
    <property type="match status" value="1"/>
</dbReference>
<evidence type="ECO:0000313" key="7">
    <source>
        <dbReference type="Proteomes" id="UP000016860"/>
    </source>
</evidence>
<comment type="function">
    <text evidence="2">May play the central regulatory role in sporulation. It may be an element of the effector pathway responsible for the activation of sporulation genes in response to nutritional stress. Spo0A may act in concert with spo0H (a sigma factor) to control the expression of some genes that are critical to the sporulation process.</text>
</comment>
<evidence type="ECO:0000256" key="3">
    <source>
        <dbReference type="PROSITE-ProRule" id="PRU00169"/>
    </source>
</evidence>
<feature type="modified residue" description="4-aspartylphosphate" evidence="3">
    <location>
        <position position="57"/>
    </location>
</feature>
<dbReference type="Gene3D" id="2.40.50.1020">
    <property type="entry name" value="LytTr DNA-binding domain"/>
    <property type="match status" value="1"/>
</dbReference>
<evidence type="ECO:0000256" key="1">
    <source>
        <dbReference type="ARBA" id="ARBA00018672"/>
    </source>
</evidence>
<feature type="domain" description="HTH LytTR-type" evidence="5">
    <location>
        <begin position="130"/>
        <end position="229"/>
    </location>
</feature>
<keyword evidence="3" id="KW-0597">Phosphoprotein</keyword>
<dbReference type="InterPro" id="IPR007492">
    <property type="entry name" value="LytTR_DNA-bd_dom"/>
</dbReference>
<dbReference type="InterPro" id="IPR046947">
    <property type="entry name" value="LytR-like"/>
</dbReference>
<dbReference type="Pfam" id="PF00072">
    <property type="entry name" value="Response_reg"/>
    <property type="match status" value="1"/>
</dbReference>
<dbReference type="STRING" id="1330534.L323_09360"/>
<dbReference type="Pfam" id="PF04397">
    <property type="entry name" value="LytTR"/>
    <property type="match status" value="1"/>
</dbReference>
<organism evidence="6 7">
    <name type="scientific">Ruminiclostridium papyrosolvens C7</name>
    <dbReference type="NCBI Taxonomy" id="1330534"/>
    <lineage>
        <taxon>Bacteria</taxon>
        <taxon>Bacillati</taxon>
        <taxon>Bacillota</taxon>
        <taxon>Clostridia</taxon>
        <taxon>Eubacteriales</taxon>
        <taxon>Oscillospiraceae</taxon>
        <taxon>Ruminiclostridium</taxon>
    </lineage>
</organism>
<dbReference type="GO" id="GO:0003677">
    <property type="term" value="F:DNA binding"/>
    <property type="evidence" value="ECO:0007669"/>
    <property type="project" value="InterPro"/>
</dbReference>
<reference evidence="6 7" key="1">
    <citation type="journal article" date="2013" name="Genome Announc.">
        <title>Draft Genome Sequence of the Cellulolytic Bacterium Clostridium papyrosolvens C7 (ATCC 700395).</title>
        <authorList>
            <person name="Zepeda V."/>
            <person name="Dassa B."/>
            <person name="Borovok I."/>
            <person name="Lamed R."/>
            <person name="Bayer E.A."/>
            <person name="Cate J.H."/>
        </authorList>
    </citation>
    <scope>NUCLEOTIDE SEQUENCE [LARGE SCALE GENOMIC DNA]</scope>
    <source>
        <strain evidence="6 7">C7</strain>
    </source>
</reference>
<dbReference type="PROSITE" id="PS50110">
    <property type="entry name" value="RESPONSE_REGULATORY"/>
    <property type="match status" value="1"/>
</dbReference>